<evidence type="ECO:0000313" key="3">
    <source>
        <dbReference type="Proteomes" id="UP000629619"/>
    </source>
</evidence>
<accession>A0A919NCA1</accession>
<keyword evidence="1" id="KW-0812">Transmembrane</keyword>
<sequence length="85" mass="9150">MVAAIYSDGVLTGWREHHVAKSRSQNAGLMGAYAILLAVGGCVLVGDFFSADRDWWDIGFHLLMVSFWAGALVKEIRLPTAGPAS</sequence>
<keyword evidence="3" id="KW-1185">Reference proteome</keyword>
<protein>
    <submittedName>
        <fullName evidence="2">Uncharacterized protein</fullName>
    </submittedName>
</protein>
<proteinExistence type="predicted"/>
<evidence type="ECO:0000256" key="1">
    <source>
        <dbReference type="SAM" id="Phobius"/>
    </source>
</evidence>
<dbReference type="AlphaFoldDB" id="A0A919NCA1"/>
<gene>
    <name evidence="2" type="ORF">Asi03nite_60920</name>
</gene>
<reference evidence="2" key="1">
    <citation type="submission" date="2021-01" db="EMBL/GenBank/DDBJ databases">
        <title>Whole genome shotgun sequence of Actinoplanes siamensis NBRC 109076.</title>
        <authorList>
            <person name="Komaki H."/>
            <person name="Tamura T."/>
        </authorList>
    </citation>
    <scope>NUCLEOTIDE SEQUENCE</scope>
    <source>
        <strain evidence="2">NBRC 109076</strain>
    </source>
</reference>
<evidence type="ECO:0000313" key="2">
    <source>
        <dbReference type="EMBL" id="GIF08554.1"/>
    </source>
</evidence>
<feature type="transmembrane region" description="Helical" evidence="1">
    <location>
        <begin position="27"/>
        <end position="49"/>
    </location>
</feature>
<name>A0A919NCA1_9ACTN</name>
<organism evidence="2 3">
    <name type="scientific">Actinoplanes siamensis</name>
    <dbReference type="NCBI Taxonomy" id="1223317"/>
    <lineage>
        <taxon>Bacteria</taxon>
        <taxon>Bacillati</taxon>
        <taxon>Actinomycetota</taxon>
        <taxon>Actinomycetes</taxon>
        <taxon>Micromonosporales</taxon>
        <taxon>Micromonosporaceae</taxon>
        <taxon>Actinoplanes</taxon>
    </lineage>
</organism>
<dbReference type="Proteomes" id="UP000629619">
    <property type="component" value="Unassembled WGS sequence"/>
</dbReference>
<dbReference type="EMBL" id="BOMW01000065">
    <property type="protein sequence ID" value="GIF08554.1"/>
    <property type="molecule type" value="Genomic_DNA"/>
</dbReference>
<keyword evidence="1" id="KW-0472">Membrane</keyword>
<keyword evidence="1" id="KW-1133">Transmembrane helix</keyword>
<comment type="caution">
    <text evidence="2">The sequence shown here is derived from an EMBL/GenBank/DDBJ whole genome shotgun (WGS) entry which is preliminary data.</text>
</comment>